<gene>
    <name evidence="1" type="ORF">ABIA69_003919</name>
</gene>
<evidence type="ECO:0000313" key="1">
    <source>
        <dbReference type="EMBL" id="MET4562728.1"/>
    </source>
</evidence>
<name>A0ABV2PQ42_9BACI</name>
<evidence type="ECO:0000313" key="2">
    <source>
        <dbReference type="Proteomes" id="UP001549363"/>
    </source>
</evidence>
<protein>
    <submittedName>
        <fullName evidence="1">Uncharacterized protein</fullName>
    </submittedName>
</protein>
<keyword evidence="2" id="KW-1185">Reference proteome</keyword>
<proteinExistence type="predicted"/>
<dbReference type="EMBL" id="JBEPSB010000024">
    <property type="protein sequence ID" value="MET4562728.1"/>
    <property type="molecule type" value="Genomic_DNA"/>
</dbReference>
<dbReference type="Proteomes" id="UP001549363">
    <property type="component" value="Unassembled WGS sequence"/>
</dbReference>
<sequence>MKDLLKNIDGRATQKSVEAVLRQYRTFGTPS</sequence>
<reference evidence="1 2" key="1">
    <citation type="submission" date="2024-06" db="EMBL/GenBank/DDBJ databases">
        <title>Sorghum-associated microbial communities from plants grown in Nebraska, USA.</title>
        <authorList>
            <person name="Schachtman D."/>
        </authorList>
    </citation>
    <scope>NUCLEOTIDE SEQUENCE [LARGE SCALE GENOMIC DNA]</scope>
    <source>
        <strain evidence="1 2">736</strain>
    </source>
</reference>
<organism evidence="1 2">
    <name type="scientific">Lysinibacillus parviboronicapiens</name>
    <dbReference type="NCBI Taxonomy" id="436516"/>
    <lineage>
        <taxon>Bacteria</taxon>
        <taxon>Bacillati</taxon>
        <taxon>Bacillota</taxon>
        <taxon>Bacilli</taxon>
        <taxon>Bacillales</taxon>
        <taxon>Bacillaceae</taxon>
        <taxon>Lysinibacillus</taxon>
    </lineage>
</organism>
<accession>A0ABV2PQ42</accession>
<comment type="caution">
    <text evidence="1">The sequence shown here is derived from an EMBL/GenBank/DDBJ whole genome shotgun (WGS) entry which is preliminary data.</text>
</comment>